<evidence type="ECO:0000313" key="5">
    <source>
        <dbReference type="Proteomes" id="UP000664167"/>
    </source>
</evidence>
<gene>
    <name evidence="4" type="ORF">J0695_06960</name>
</gene>
<organism evidence="4 5">
    <name type="scientific">Streptomyces beijiangensis</name>
    <dbReference type="NCBI Taxonomy" id="163361"/>
    <lineage>
        <taxon>Bacteria</taxon>
        <taxon>Bacillati</taxon>
        <taxon>Actinomycetota</taxon>
        <taxon>Actinomycetes</taxon>
        <taxon>Kitasatosporales</taxon>
        <taxon>Streptomycetaceae</taxon>
        <taxon>Streptomyces</taxon>
    </lineage>
</organism>
<dbReference type="EMBL" id="JAFLRJ010000060">
    <property type="protein sequence ID" value="MBO0511550.1"/>
    <property type="molecule type" value="Genomic_DNA"/>
</dbReference>
<accession>A0A939JGX1</accession>
<dbReference type="Proteomes" id="UP000664167">
    <property type="component" value="Unassembled WGS sequence"/>
</dbReference>
<feature type="domain" description="PNPLA" evidence="3">
    <location>
        <begin position="78"/>
        <end position="134"/>
    </location>
</feature>
<dbReference type="AlphaFoldDB" id="A0A939JGX1"/>
<proteinExistence type="predicted"/>
<comment type="caution">
    <text evidence="4">The sequence shown here is derived from an EMBL/GenBank/DDBJ whole genome shotgun (WGS) entry which is preliminary data.</text>
</comment>
<protein>
    <submittedName>
        <fullName evidence="4">Patatin-like phospholipase family protein</fullName>
    </submittedName>
</protein>
<evidence type="ECO:0000256" key="2">
    <source>
        <dbReference type="SAM" id="MobiDB-lite"/>
    </source>
</evidence>
<evidence type="ECO:0000256" key="1">
    <source>
        <dbReference type="ARBA" id="ARBA00023098"/>
    </source>
</evidence>
<dbReference type="SUPFAM" id="SSF52151">
    <property type="entry name" value="FabD/lysophospholipase-like"/>
    <property type="match status" value="1"/>
</dbReference>
<evidence type="ECO:0000313" key="4">
    <source>
        <dbReference type="EMBL" id="MBO0511550.1"/>
    </source>
</evidence>
<evidence type="ECO:0000259" key="3">
    <source>
        <dbReference type="Pfam" id="PF01734"/>
    </source>
</evidence>
<name>A0A939JGX1_9ACTN</name>
<dbReference type="GO" id="GO:0006629">
    <property type="term" value="P:lipid metabolic process"/>
    <property type="evidence" value="ECO:0007669"/>
    <property type="project" value="UniProtKB-KW"/>
</dbReference>
<keyword evidence="5" id="KW-1185">Reference proteome</keyword>
<dbReference type="Pfam" id="PF01734">
    <property type="entry name" value="Patatin"/>
    <property type="match status" value="1"/>
</dbReference>
<dbReference type="InterPro" id="IPR016035">
    <property type="entry name" value="Acyl_Trfase/lysoPLipase"/>
</dbReference>
<dbReference type="Gene3D" id="3.40.1090.10">
    <property type="entry name" value="Cytosolic phospholipase A2 catalytic domain"/>
    <property type="match status" value="1"/>
</dbReference>
<feature type="region of interest" description="Disordered" evidence="2">
    <location>
        <begin position="217"/>
        <end position="245"/>
    </location>
</feature>
<dbReference type="InterPro" id="IPR002641">
    <property type="entry name" value="PNPLA_dom"/>
</dbReference>
<reference evidence="4" key="1">
    <citation type="submission" date="2021-03" db="EMBL/GenBank/DDBJ databases">
        <title>Streptomyces poriferae sp. nov., a novel marine sponge-derived Actinobacteria species with anti-MRSA activity.</title>
        <authorList>
            <person name="Sandoval-Powers M."/>
            <person name="Kralova S."/>
            <person name="Nguyen G.-S."/>
            <person name="Fawwal D."/>
            <person name="Degnes K."/>
            <person name="Klinkenberg G."/>
            <person name="Sletta H."/>
            <person name="Wentzel A."/>
            <person name="Liles M.R."/>
        </authorList>
    </citation>
    <scope>NUCLEOTIDE SEQUENCE</scope>
    <source>
        <strain evidence="4">DSM 41794</strain>
    </source>
</reference>
<keyword evidence="1" id="KW-0443">Lipid metabolism</keyword>
<dbReference type="RefSeq" id="WP_206960961.1">
    <property type="nucleotide sequence ID" value="NZ_BAAAJJ010000004.1"/>
</dbReference>
<sequence length="283" mass="30603">MAGKRAAVYWPAGIRLVNGTTGLLALKVFIGRIDPESPPNPAAVYAFRMFGMRTVLLGLGLLTSHGDRLEQELRAAVLIHASDTLTAGVLAEAVRCSLSIPFYFRPCTLTDPVTKESSVIVDGGVLSNFAVEIFDRKDGKESRWPTFGVQILPDLPAGNAELFPALVGRDQTHLEQPGVRDRTMTVDCSGVGITDFSLGEEQRETVVAEGLRESGRFARTSRPVTARPSSPVPDPDGGRRAQPDDYAPVAHAWPLPRAGATRLCVGGVAFVWHRVEAHRQAVR</sequence>